<proteinExistence type="predicted"/>
<dbReference type="EnsemblPlants" id="Pp3c6_28910V3.1">
    <property type="protein sequence ID" value="Pp3c6_28910V3.1"/>
    <property type="gene ID" value="Pp3c6_28910"/>
</dbReference>
<evidence type="ECO:0000256" key="1">
    <source>
        <dbReference type="SAM" id="MobiDB-lite"/>
    </source>
</evidence>
<gene>
    <name evidence="2" type="ORF">PHYPA_009612</name>
</gene>
<protein>
    <submittedName>
        <fullName evidence="2 3">Uncharacterized protein</fullName>
    </submittedName>
</protein>
<reference evidence="3" key="3">
    <citation type="submission" date="2020-12" db="UniProtKB">
        <authorList>
            <consortium name="EnsemblPlants"/>
        </authorList>
    </citation>
    <scope>IDENTIFICATION</scope>
</reference>
<evidence type="ECO:0000313" key="4">
    <source>
        <dbReference type="Proteomes" id="UP000006727"/>
    </source>
</evidence>
<feature type="region of interest" description="Disordered" evidence="1">
    <location>
        <begin position="39"/>
        <end position="64"/>
    </location>
</feature>
<name>A0A2K1KHH9_PHYPA</name>
<reference evidence="2 4" key="1">
    <citation type="journal article" date="2008" name="Science">
        <title>The Physcomitrella genome reveals evolutionary insights into the conquest of land by plants.</title>
        <authorList>
            <person name="Rensing S."/>
            <person name="Lang D."/>
            <person name="Zimmer A."/>
            <person name="Terry A."/>
            <person name="Salamov A."/>
            <person name="Shapiro H."/>
            <person name="Nishiyama T."/>
            <person name="Perroud P.-F."/>
            <person name="Lindquist E."/>
            <person name="Kamisugi Y."/>
            <person name="Tanahashi T."/>
            <person name="Sakakibara K."/>
            <person name="Fujita T."/>
            <person name="Oishi K."/>
            <person name="Shin-I T."/>
            <person name="Kuroki Y."/>
            <person name="Toyoda A."/>
            <person name="Suzuki Y."/>
            <person name="Hashimoto A."/>
            <person name="Yamaguchi K."/>
            <person name="Sugano A."/>
            <person name="Kohara Y."/>
            <person name="Fujiyama A."/>
            <person name="Anterola A."/>
            <person name="Aoki S."/>
            <person name="Ashton N."/>
            <person name="Barbazuk W.B."/>
            <person name="Barker E."/>
            <person name="Bennetzen J."/>
            <person name="Bezanilla M."/>
            <person name="Blankenship R."/>
            <person name="Cho S.H."/>
            <person name="Dutcher S."/>
            <person name="Estelle M."/>
            <person name="Fawcett J.A."/>
            <person name="Gundlach H."/>
            <person name="Hanada K."/>
            <person name="Heyl A."/>
            <person name="Hicks K.A."/>
            <person name="Hugh J."/>
            <person name="Lohr M."/>
            <person name="Mayer K."/>
            <person name="Melkozernov A."/>
            <person name="Murata T."/>
            <person name="Nelson D."/>
            <person name="Pils B."/>
            <person name="Prigge M."/>
            <person name="Reiss B."/>
            <person name="Renner T."/>
            <person name="Rombauts S."/>
            <person name="Rushton P."/>
            <person name="Sanderfoot A."/>
            <person name="Schween G."/>
            <person name="Shiu S.-H."/>
            <person name="Stueber K."/>
            <person name="Theodoulou F.L."/>
            <person name="Tu H."/>
            <person name="Van de Peer Y."/>
            <person name="Verrier P.J."/>
            <person name="Waters E."/>
            <person name="Wood A."/>
            <person name="Yang L."/>
            <person name="Cove D."/>
            <person name="Cuming A."/>
            <person name="Hasebe M."/>
            <person name="Lucas S."/>
            <person name="Mishler D.B."/>
            <person name="Reski R."/>
            <person name="Grigoriev I."/>
            <person name="Quatrano R.S."/>
            <person name="Boore J.L."/>
        </authorList>
    </citation>
    <scope>NUCLEOTIDE SEQUENCE [LARGE SCALE GENOMIC DNA]</scope>
    <source>
        <strain evidence="3 4">cv. Gransden 2004</strain>
    </source>
</reference>
<sequence>MEEEDPTWMKWSLAWIVSPAILMDTRLLSIQILPLSKPASHVPDSFSTSQPILLRGGPEGESRG</sequence>
<organism evidence="2">
    <name type="scientific">Physcomitrium patens</name>
    <name type="common">Spreading-leaved earth moss</name>
    <name type="synonym">Physcomitrella patens</name>
    <dbReference type="NCBI Taxonomy" id="3218"/>
    <lineage>
        <taxon>Eukaryota</taxon>
        <taxon>Viridiplantae</taxon>
        <taxon>Streptophyta</taxon>
        <taxon>Embryophyta</taxon>
        <taxon>Bryophyta</taxon>
        <taxon>Bryophytina</taxon>
        <taxon>Bryopsida</taxon>
        <taxon>Funariidae</taxon>
        <taxon>Funariales</taxon>
        <taxon>Funariaceae</taxon>
        <taxon>Physcomitrium</taxon>
    </lineage>
</organism>
<evidence type="ECO:0000313" key="3">
    <source>
        <dbReference type="EnsemblPlants" id="Pp3c6_28910V3.1"/>
    </source>
</evidence>
<dbReference type="AlphaFoldDB" id="A0A2K1KHH9"/>
<accession>A0A2K1KHH9</accession>
<dbReference type="InParanoid" id="A0A2K1KHH9"/>
<dbReference type="Proteomes" id="UP000006727">
    <property type="component" value="Chromosome 6"/>
</dbReference>
<dbReference type="PaxDb" id="3218-PP1S117_98V6.1"/>
<reference evidence="2 4" key="2">
    <citation type="journal article" date="2018" name="Plant J.">
        <title>The Physcomitrella patens chromosome-scale assembly reveals moss genome structure and evolution.</title>
        <authorList>
            <person name="Lang D."/>
            <person name="Ullrich K.K."/>
            <person name="Murat F."/>
            <person name="Fuchs J."/>
            <person name="Jenkins J."/>
            <person name="Haas F.B."/>
            <person name="Piednoel M."/>
            <person name="Gundlach H."/>
            <person name="Van Bel M."/>
            <person name="Meyberg R."/>
            <person name="Vives C."/>
            <person name="Morata J."/>
            <person name="Symeonidi A."/>
            <person name="Hiss M."/>
            <person name="Muchero W."/>
            <person name="Kamisugi Y."/>
            <person name="Saleh O."/>
            <person name="Blanc G."/>
            <person name="Decker E.L."/>
            <person name="van Gessel N."/>
            <person name="Grimwood J."/>
            <person name="Hayes R.D."/>
            <person name="Graham S.W."/>
            <person name="Gunter L.E."/>
            <person name="McDaniel S.F."/>
            <person name="Hoernstein S.N.W."/>
            <person name="Larsson A."/>
            <person name="Li F.W."/>
            <person name="Perroud P.F."/>
            <person name="Phillips J."/>
            <person name="Ranjan P."/>
            <person name="Rokshar D.S."/>
            <person name="Rothfels C.J."/>
            <person name="Schneider L."/>
            <person name="Shu S."/>
            <person name="Stevenson D.W."/>
            <person name="Thummler F."/>
            <person name="Tillich M."/>
            <person name="Villarreal Aguilar J.C."/>
            <person name="Widiez T."/>
            <person name="Wong G.K."/>
            <person name="Wymore A."/>
            <person name="Zhang Y."/>
            <person name="Zimmer A.D."/>
            <person name="Quatrano R.S."/>
            <person name="Mayer K.F.X."/>
            <person name="Goodstein D."/>
            <person name="Casacuberta J.M."/>
            <person name="Vandepoele K."/>
            <person name="Reski R."/>
            <person name="Cuming A.C."/>
            <person name="Tuskan G.A."/>
            <person name="Maumus F."/>
            <person name="Salse J."/>
            <person name="Schmutz J."/>
            <person name="Rensing S.A."/>
        </authorList>
    </citation>
    <scope>NUCLEOTIDE SEQUENCE [LARGE SCALE GENOMIC DNA]</scope>
    <source>
        <strain evidence="3 4">cv. Gransden 2004</strain>
    </source>
</reference>
<dbReference type="EMBL" id="ABEU02000006">
    <property type="protein sequence ID" value="PNR53236.1"/>
    <property type="molecule type" value="Genomic_DNA"/>
</dbReference>
<keyword evidence="4" id="KW-1185">Reference proteome</keyword>
<dbReference type="Gramene" id="Pp3c6_28910V3.1">
    <property type="protein sequence ID" value="Pp3c6_28910V3.1"/>
    <property type="gene ID" value="Pp3c6_28910"/>
</dbReference>
<evidence type="ECO:0000313" key="2">
    <source>
        <dbReference type="EMBL" id="PNR53236.1"/>
    </source>
</evidence>